<dbReference type="InterPro" id="IPR012674">
    <property type="entry name" value="Calycin"/>
</dbReference>
<dbReference type="Proteomes" id="UP000085678">
    <property type="component" value="Unplaced"/>
</dbReference>
<proteinExistence type="predicted"/>
<name>A0A1S3JMK1_LINAN</name>
<dbReference type="SUPFAM" id="SSF50814">
    <property type="entry name" value="Lipocalins"/>
    <property type="match status" value="1"/>
</dbReference>
<dbReference type="GO" id="GO:0008289">
    <property type="term" value="F:lipid binding"/>
    <property type="evidence" value="ECO:0007669"/>
    <property type="project" value="UniProtKB-KW"/>
</dbReference>
<accession>A0A1S3JMK1</accession>
<dbReference type="Gene3D" id="2.40.128.20">
    <property type="match status" value="1"/>
</dbReference>
<evidence type="ECO:0000313" key="2">
    <source>
        <dbReference type="RefSeq" id="XP_013411602.1"/>
    </source>
</evidence>
<dbReference type="KEGG" id="lak:106174542"/>
<dbReference type="InParanoid" id="A0A1S3JMK1"/>
<reference evidence="2" key="1">
    <citation type="submission" date="2025-08" db="UniProtKB">
        <authorList>
            <consortium name="RefSeq"/>
        </authorList>
    </citation>
    <scope>IDENTIFICATION</scope>
    <source>
        <tissue evidence="2">Gonads</tissue>
    </source>
</reference>
<organism evidence="1 2">
    <name type="scientific">Lingula anatina</name>
    <name type="common">Brachiopod</name>
    <name type="synonym">Lingula unguis</name>
    <dbReference type="NCBI Taxonomy" id="7574"/>
    <lineage>
        <taxon>Eukaryota</taxon>
        <taxon>Metazoa</taxon>
        <taxon>Spiralia</taxon>
        <taxon>Lophotrochozoa</taxon>
        <taxon>Brachiopoda</taxon>
        <taxon>Linguliformea</taxon>
        <taxon>Lingulata</taxon>
        <taxon>Lingulida</taxon>
        <taxon>Linguloidea</taxon>
        <taxon>Lingulidae</taxon>
        <taxon>Lingula</taxon>
    </lineage>
</organism>
<protein>
    <submittedName>
        <fullName evidence="2">Uncharacterized protein LOC106174542</fullName>
    </submittedName>
</protein>
<dbReference type="GeneID" id="106174542"/>
<dbReference type="AlphaFoldDB" id="A0A1S3JMK1"/>
<sequence>MEAFLGEWVAVKDNTDWTPFLRASGMDDEKIEYYKKLDQENETIVSLTKDGDGFFFKSDCGPIKFSNKFQLGKPYDVTMDEMSFKGVFKLEDGVLKDESMFAGSKTSNPSEKTVTTRTISGDKMITVSTTAGISLTRTFKKK</sequence>
<gene>
    <name evidence="2" type="primary">LOC106174542</name>
</gene>
<evidence type="ECO:0000313" key="1">
    <source>
        <dbReference type="Proteomes" id="UP000085678"/>
    </source>
</evidence>
<keyword evidence="1" id="KW-1185">Reference proteome</keyword>
<dbReference type="RefSeq" id="XP_013411602.1">
    <property type="nucleotide sequence ID" value="XM_013556148.1"/>
</dbReference>